<dbReference type="InterPro" id="IPR009003">
    <property type="entry name" value="Peptidase_S1_PA"/>
</dbReference>
<protein>
    <recommendedName>
        <fullName evidence="3">Serine protease</fullName>
    </recommendedName>
</protein>
<dbReference type="Gene3D" id="2.40.10.10">
    <property type="entry name" value="Trypsin-like serine proteases"/>
    <property type="match status" value="3"/>
</dbReference>
<dbReference type="Pfam" id="PF13365">
    <property type="entry name" value="Trypsin_2"/>
    <property type="match status" value="1"/>
</dbReference>
<keyword evidence="2" id="KW-1185">Reference proteome</keyword>
<name>A0ABQ6E2N3_9GAMM</name>
<gene>
    <name evidence="1" type="ORF">GCM10007916_27370</name>
</gene>
<proteinExistence type="predicted"/>
<dbReference type="InterPro" id="IPR001314">
    <property type="entry name" value="Peptidase_S1A"/>
</dbReference>
<organism evidence="1 2">
    <name type="scientific">Psychromonas marina</name>
    <dbReference type="NCBI Taxonomy" id="88364"/>
    <lineage>
        <taxon>Bacteria</taxon>
        <taxon>Pseudomonadati</taxon>
        <taxon>Pseudomonadota</taxon>
        <taxon>Gammaproteobacteria</taxon>
        <taxon>Alteromonadales</taxon>
        <taxon>Psychromonadaceae</taxon>
        <taxon>Psychromonas</taxon>
    </lineage>
</organism>
<dbReference type="SUPFAM" id="SSF50494">
    <property type="entry name" value="Trypsin-like serine proteases"/>
    <property type="match status" value="1"/>
</dbReference>
<dbReference type="EMBL" id="BSPQ01000013">
    <property type="protein sequence ID" value="GLS91668.1"/>
    <property type="molecule type" value="Genomic_DNA"/>
</dbReference>
<dbReference type="PRINTS" id="PR00722">
    <property type="entry name" value="CHYMOTRYPSIN"/>
</dbReference>
<evidence type="ECO:0008006" key="3">
    <source>
        <dbReference type="Google" id="ProtNLM"/>
    </source>
</evidence>
<accession>A0ABQ6E2N3</accession>
<dbReference type="InterPro" id="IPR043504">
    <property type="entry name" value="Peptidase_S1_PA_chymotrypsin"/>
</dbReference>
<evidence type="ECO:0000313" key="2">
    <source>
        <dbReference type="Proteomes" id="UP001157353"/>
    </source>
</evidence>
<evidence type="ECO:0000313" key="1">
    <source>
        <dbReference type="EMBL" id="GLS91668.1"/>
    </source>
</evidence>
<reference evidence="2" key="1">
    <citation type="journal article" date="2019" name="Int. J. Syst. Evol. Microbiol.">
        <title>The Global Catalogue of Microorganisms (GCM) 10K type strain sequencing project: providing services to taxonomists for standard genome sequencing and annotation.</title>
        <authorList>
            <consortium name="The Broad Institute Genomics Platform"/>
            <consortium name="The Broad Institute Genome Sequencing Center for Infectious Disease"/>
            <person name="Wu L."/>
            <person name="Ma J."/>
        </authorList>
    </citation>
    <scope>NUCLEOTIDE SEQUENCE [LARGE SCALE GENOMIC DNA]</scope>
    <source>
        <strain evidence="2">NBRC 103166</strain>
    </source>
</reference>
<comment type="caution">
    <text evidence="1">The sequence shown here is derived from an EMBL/GenBank/DDBJ whole genome shotgun (WGS) entry which is preliminary data.</text>
</comment>
<sequence length="276" mass="30906">MLTNTGILVDDTNINKKTLLAERLLSIFYKNTTNRDICEDTPFMKEVAIGSCSGVLIKPNLVATAGHCVDRNILSKTWFFNYQYGENLSLKKGYKVQKIIFKDFDLIKSYFSDKLKVINQQRQLIGVLPLPADIHDYSSYRDIALLELSESVVGYIPFTINFSPFLAGRKAISVGHPLGLSLKQNSVGTLKSMASPHYMTTNIEILQGNSGGPLFDYETGDLIAITVNQGLNSIFGLKKELRCYGFKAETGNKEDIEYLSGHMTLTQVKKYIFTTK</sequence>
<dbReference type="Proteomes" id="UP001157353">
    <property type="component" value="Unassembled WGS sequence"/>
</dbReference>